<dbReference type="PROSITE" id="PS01162">
    <property type="entry name" value="QOR_ZETA_CRYSTAL"/>
    <property type="match status" value="1"/>
</dbReference>
<dbReference type="InterPro" id="IPR020843">
    <property type="entry name" value="ER"/>
</dbReference>
<dbReference type="SMART" id="SM00829">
    <property type="entry name" value="PKS_ER"/>
    <property type="match status" value="1"/>
</dbReference>
<dbReference type="InterPro" id="IPR013154">
    <property type="entry name" value="ADH-like_N"/>
</dbReference>
<dbReference type="GO" id="GO:0005739">
    <property type="term" value="C:mitochondrion"/>
    <property type="evidence" value="ECO:0007669"/>
    <property type="project" value="TreeGrafter"/>
</dbReference>
<dbReference type="InterPro" id="IPR011032">
    <property type="entry name" value="GroES-like_sf"/>
</dbReference>
<feature type="domain" description="Enoyl reductase (ER)" evidence="2">
    <location>
        <begin position="28"/>
        <end position="378"/>
    </location>
</feature>
<evidence type="ECO:0000313" key="3">
    <source>
        <dbReference type="EMBL" id="KAK3328290.1"/>
    </source>
</evidence>
<protein>
    <recommendedName>
        <fullName evidence="2">Enoyl reductase (ER) domain-containing protein</fullName>
    </recommendedName>
</protein>
<name>A0AAE0INS8_9PEZI</name>
<keyword evidence="1" id="KW-0560">Oxidoreductase</keyword>
<dbReference type="Pfam" id="PF13602">
    <property type="entry name" value="ADH_zinc_N_2"/>
    <property type="match status" value="1"/>
</dbReference>
<proteinExistence type="predicted"/>
<reference evidence="3" key="1">
    <citation type="journal article" date="2023" name="Mol. Phylogenet. Evol.">
        <title>Genome-scale phylogeny and comparative genomics of the fungal order Sordariales.</title>
        <authorList>
            <person name="Hensen N."/>
            <person name="Bonometti L."/>
            <person name="Westerberg I."/>
            <person name="Brannstrom I.O."/>
            <person name="Guillou S."/>
            <person name="Cros-Aarteil S."/>
            <person name="Calhoun S."/>
            <person name="Haridas S."/>
            <person name="Kuo A."/>
            <person name="Mondo S."/>
            <person name="Pangilinan J."/>
            <person name="Riley R."/>
            <person name="LaButti K."/>
            <person name="Andreopoulos B."/>
            <person name="Lipzen A."/>
            <person name="Chen C."/>
            <person name="Yan M."/>
            <person name="Daum C."/>
            <person name="Ng V."/>
            <person name="Clum A."/>
            <person name="Steindorff A."/>
            <person name="Ohm R.A."/>
            <person name="Martin F."/>
            <person name="Silar P."/>
            <person name="Natvig D.O."/>
            <person name="Lalanne C."/>
            <person name="Gautier V."/>
            <person name="Ament-Velasquez S.L."/>
            <person name="Kruys A."/>
            <person name="Hutchinson M.I."/>
            <person name="Powell A.J."/>
            <person name="Barry K."/>
            <person name="Miller A.N."/>
            <person name="Grigoriev I.V."/>
            <person name="Debuchy R."/>
            <person name="Gladieux P."/>
            <person name="Hiltunen Thoren M."/>
            <person name="Johannesson H."/>
        </authorList>
    </citation>
    <scope>NUCLEOTIDE SEQUENCE</scope>
    <source>
        <strain evidence="3">SMH4131-1</strain>
    </source>
</reference>
<sequence>MAAPPPATTKAWSYTKGGFPRQALKLTTTHPLPVFPPNDTAAANEEWLLVRVSYAALNPGDILVMNVLPAALRKTKTMVPGYDIVGTVLDVWTPPSSTQAATTTTSSTANPPPRFSVGDSIIAFIVLSHMLRTGAGGLQGVVAFPARFAVPLPRGKSPREAAGLFLAACTAAQQVVEAGVGTGDRVLVFGASGGVGSMAVQIARETVGAGGTVLAVCSGRNVEMVKGLGADEVIDYTQFAKVEDELARRFGDQPFDAIVDGFGSQAVYKSCARYLKPGGIYSAAGVHASSMSVGPVLKSGLVMFANAIWPRSVWLGGTGRTWKAVSMMDPGRELMERLVGMFGEGKLRVAVDSEWPFEQVLEAYDVLVSGRARGKVIIKVNGEGGGDGE</sequence>
<dbReference type="Pfam" id="PF08240">
    <property type="entry name" value="ADH_N"/>
    <property type="match status" value="1"/>
</dbReference>
<reference evidence="3" key="2">
    <citation type="submission" date="2023-06" db="EMBL/GenBank/DDBJ databases">
        <authorList>
            <consortium name="Lawrence Berkeley National Laboratory"/>
            <person name="Haridas S."/>
            <person name="Hensen N."/>
            <person name="Bonometti L."/>
            <person name="Westerberg I."/>
            <person name="Brannstrom I.O."/>
            <person name="Guillou S."/>
            <person name="Cros-Aarteil S."/>
            <person name="Calhoun S."/>
            <person name="Kuo A."/>
            <person name="Mondo S."/>
            <person name="Pangilinan J."/>
            <person name="Riley R."/>
            <person name="Labutti K."/>
            <person name="Andreopoulos B."/>
            <person name="Lipzen A."/>
            <person name="Chen C."/>
            <person name="Yanf M."/>
            <person name="Daum C."/>
            <person name="Ng V."/>
            <person name="Clum A."/>
            <person name="Steindorff A."/>
            <person name="Ohm R."/>
            <person name="Martin F."/>
            <person name="Silar P."/>
            <person name="Natvig D."/>
            <person name="Lalanne C."/>
            <person name="Gautier V."/>
            <person name="Ament-Velasquez S.L."/>
            <person name="Kruys A."/>
            <person name="Hutchinson M.I."/>
            <person name="Powell A.J."/>
            <person name="Barry K."/>
            <person name="Miller A.N."/>
            <person name="Grigoriev I.V."/>
            <person name="Debuchy R."/>
            <person name="Gladieux P."/>
            <person name="Thoren M.H."/>
            <person name="Johannesson H."/>
        </authorList>
    </citation>
    <scope>NUCLEOTIDE SEQUENCE</scope>
    <source>
        <strain evidence="3">SMH4131-1</strain>
    </source>
</reference>
<dbReference type="Gene3D" id="3.90.180.10">
    <property type="entry name" value="Medium-chain alcohol dehydrogenases, catalytic domain"/>
    <property type="match status" value="1"/>
</dbReference>
<dbReference type="EMBL" id="JAUEPO010000003">
    <property type="protein sequence ID" value="KAK3328290.1"/>
    <property type="molecule type" value="Genomic_DNA"/>
</dbReference>
<dbReference type="InterPro" id="IPR002364">
    <property type="entry name" value="Quin_OxRdtase/zeta-crystal_CS"/>
</dbReference>
<dbReference type="SUPFAM" id="SSF50129">
    <property type="entry name" value="GroES-like"/>
    <property type="match status" value="1"/>
</dbReference>
<dbReference type="SUPFAM" id="SSF51735">
    <property type="entry name" value="NAD(P)-binding Rossmann-fold domains"/>
    <property type="match status" value="1"/>
</dbReference>
<dbReference type="InterPro" id="IPR050700">
    <property type="entry name" value="YIM1/Zinc_Alcohol_DH_Fams"/>
</dbReference>
<evidence type="ECO:0000259" key="2">
    <source>
        <dbReference type="SMART" id="SM00829"/>
    </source>
</evidence>
<dbReference type="Proteomes" id="UP001286456">
    <property type="component" value="Unassembled WGS sequence"/>
</dbReference>
<comment type="caution">
    <text evidence="3">The sequence shown here is derived from an EMBL/GenBank/DDBJ whole genome shotgun (WGS) entry which is preliminary data.</text>
</comment>
<dbReference type="GO" id="GO:0016491">
    <property type="term" value="F:oxidoreductase activity"/>
    <property type="evidence" value="ECO:0007669"/>
    <property type="project" value="UniProtKB-KW"/>
</dbReference>
<dbReference type="GO" id="GO:0008270">
    <property type="term" value="F:zinc ion binding"/>
    <property type="evidence" value="ECO:0007669"/>
    <property type="project" value="InterPro"/>
</dbReference>
<organism evidence="3 4">
    <name type="scientific">Cercophora scortea</name>
    <dbReference type="NCBI Taxonomy" id="314031"/>
    <lineage>
        <taxon>Eukaryota</taxon>
        <taxon>Fungi</taxon>
        <taxon>Dikarya</taxon>
        <taxon>Ascomycota</taxon>
        <taxon>Pezizomycotina</taxon>
        <taxon>Sordariomycetes</taxon>
        <taxon>Sordariomycetidae</taxon>
        <taxon>Sordariales</taxon>
        <taxon>Lasiosphaeriaceae</taxon>
        <taxon>Cercophora</taxon>
    </lineage>
</organism>
<dbReference type="Gene3D" id="3.40.50.720">
    <property type="entry name" value="NAD(P)-binding Rossmann-like Domain"/>
    <property type="match status" value="1"/>
</dbReference>
<dbReference type="AlphaFoldDB" id="A0AAE0INS8"/>
<dbReference type="PANTHER" id="PTHR11695:SF294">
    <property type="entry name" value="RETICULON-4-INTERACTING PROTEIN 1, MITOCHONDRIAL"/>
    <property type="match status" value="1"/>
</dbReference>
<evidence type="ECO:0000313" key="4">
    <source>
        <dbReference type="Proteomes" id="UP001286456"/>
    </source>
</evidence>
<keyword evidence="4" id="KW-1185">Reference proteome</keyword>
<dbReference type="InterPro" id="IPR036291">
    <property type="entry name" value="NAD(P)-bd_dom_sf"/>
</dbReference>
<evidence type="ECO:0000256" key="1">
    <source>
        <dbReference type="ARBA" id="ARBA00023002"/>
    </source>
</evidence>
<gene>
    <name evidence="3" type="ORF">B0T19DRAFT_186331</name>
</gene>
<accession>A0AAE0INS8</accession>
<dbReference type="CDD" id="cd08267">
    <property type="entry name" value="MDR1"/>
    <property type="match status" value="1"/>
</dbReference>
<dbReference type="PANTHER" id="PTHR11695">
    <property type="entry name" value="ALCOHOL DEHYDROGENASE RELATED"/>
    <property type="match status" value="1"/>
</dbReference>